<reference evidence="5" key="1">
    <citation type="submission" date="2011-02" db="EMBL/GenBank/DDBJ databases">
        <title>The Genome Sequence of Capsaspora owczarzaki ATCC 30864.</title>
        <authorList>
            <person name="Russ C."/>
            <person name="Cuomo C."/>
            <person name="Burger G."/>
            <person name="Gray M.W."/>
            <person name="Holland P.W.H."/>
            <person name="King N."/>
            <person name="Lang F.B.F."/>
            <person name="Roger A.J."/>
            <person name="Ruiz-Trillo I."/>
            <person name="Young S.K."/>
            <person name="Zeng Q."/>
            <person name="Gargeya S."/>
            <person name="Alvarado L."/>
            <person name="Berlin A."/>
            <person name="Chapman S.B."/>
            <person name="Chen Z."/>
            <person name="Freedman E."/>
            <person name="Gellesch M."/>
            <person name="Goldberg J."/>
            <person name="Griggs A."/>
            <person name="Gujja S."/>
            <person name="Heilman E."/>
            <person name="Heiman D."/>
            <person name="Howarth C."/>
            <person name="Mehta T."/>
            <person name="Neiman D."/>
            <person name="Pearson M."/>
            <person name="Roberts A."/>
            <person name="Saif S."/>
            <person name="Shea T."/>
            <person name="Shenoy N."/>
            <person name="Sisk P."/>
            <person name="Stolte C."/>
            <person name="Sykes S."/>
            <person name="White J."/>
            <person name="Yandava C."/>
            <person name="Haas B."/>
            <person name="Nusbaum C."/>
            <person name="Birren B."/>
        </authorList>
    </citation>
    <scope>NUCLEOTIDE SEQUENCE</scope>
    <source>
        <strain evidence="5">ATCC 30864</strain>
    </source>
</reference>
<gene>
    <name evidence="4" type="ORF">CAOG_001902</name>
</gene>
<protein>
    <recommendedName>
        <fullName evidence="3">Essential protein Yae1 N-terminal domain-containing protein</fullName>
    </recommendedName>
</protein>
<feature type="domain" description="Essential protein Yae1 N-terminal" evidence="3">
    <location>
        <begin position="28"/>
        <end position="60"/>
    </location>
</feature>
<feature type="region of interest" description="Disordered" evidence="2">
    <location>
        <begin position="81"/>
        <end position="118"/>
    </location>
</feature>
<dbReference type="AlphaFoldDB" id="A0A0D2WLD7"/>
<dbReference type="InterPro" id="IPR052436">
    <property type="entry name" value="LTO1_adapter"/>
</dbReference>
<dbReference type="InParanoid" id="A0A0D2WLD7"/>
<evidence type="ECO:0000313" key="5">
    <source>
        <dbReference type="Proteomes" id="UP000008743"/>
    </source>
</evidence>
<sequence length="213" mass="22317">MVSQDDEFDALLMQEDALQHAGAVAGEDAGRLAGIAEGRQLGLVKGTQLGAEVGYMRGVAAALLELSPTNAAPVQVQVPAGSSDAAAATDASASTESSGDDDTRSTSPTRPAGLSMRTRKAAEAVIALADGCSLENPHEDKLFETLDRLRAKFKQLTSAAGLNLRFDSSRPHSHDASTGGRASVPQLLPQNRTTIRVFWQDDDVADFRGTQGL</sequence>
<name>A0A0D2WLD7_CAPO3</name>
<dbReference type="EMBL" id="KE346361">
    <property type="protein sequence ID" value="KJE90618.1"/>
    <property type="molecule type" value="Genomic_DNA"/>
</dbReference>
<proteinExistence type="inferred from homology"/>
<dbReference type="Proteomes" id="UP000008743">
    <property type="component" value="Unassembled WGS sequence"/>
</dbReference>
<evidence type="ECO:0000256" key="2">
    <source>
        <dbReference type="SAM" id="MobiDB-lite"/>
    </source>
</evidence>
<feature type="compositionally biased region" description="Low complexity" evidence="2">
    <location>
        <begin position="81"/>
        <end position="97"/>
    </location>
</feature>
<comment type="similarity">
    <text evidence="1">Belongs to the LTO1 family.</text>
</comment>
<dbReference type="PANTHER" id="PTHR28532:SF1">
    <property type="entry name" value="ORAL CANCER OVEREXPRESSED 1"/>
    <property type="match status" value="1"/>
</dbReference>
<dbReference type="Pfam" id="PF09811">
    <property type="entry name" value="Yae1_N"/>
    <property type="match status" value="1"/>
</dbReference>
<dbReference type="InterPro" id="IPR019191">
    <property type="entry name" value="Essential_protein_Yae1_N"/>
</dbReference>
<keyword evidence="5" id="KW-1185">Reference proteome</keyword>
<accession>A0A0D2WLD7</accession>
<dbReference type="PANTHER" id="PTHR28532">
    <property type="entry name" value="GEO13458P1"/>
    <property type="match status" value="1"/>
</dbReference>
<dbReference type="PhylomeDB" id="A0A0D2WLD7"/>
<organism evidence="4 5">
    <name type="scientific">Capsaspora owczarzaki (strain ATCC 30864)</name>
    <dbReference type="NCBI Taxonomy" id="595528"/>
    <lineage>
        <taxon>Eukaryota</taxon>
        <taxon>Filasterea</taxon>
        <taxon>Capsaspora</taxon>
    </lineage>
</organism>
<dbReference type="STRING" id="595528.A0A0D2WLD7"/>
<evidence type="ECO:0000313" key="4">
    <source>
        <dbReference type="EMBL" id="KJE90618.1"/>
    </source>
</evidence>
<dbReference type="OMA" id="TTIRVFW"/>
<evidence type="ECO:0000256" key="1">
    <source>
        <dbReference type="ARBA" id="ARBA00038090"/>
    </source>
</evidence>
<dbReference type="OrthoDB" id="48036at2759"/>
<evidence type="ECO:0000259" key="3">
    <source>
        <dbReference type="Pfam" id="PF09811"/>
    </source>
</evidence>